<keyword evidence="4" id="KW-1185">Reference proteome</keyword>
<comment type="caution">
    <text evidence="3">The sequence shown here is derived from an EMBL/GenBank/DDBJ whole genome shotgun (WGS) entry which is preliminary data.</text>
</comment>
<reference evidence="3" key="1">
    <citation type="journal article" date="2014" name="Int. J. Syst. Evol. Microbiol.">
        <title>Complete genome sequence of Corynebacterium casei LMG S-19264T (=DSM 44701T), isolated from a smear-ripened cheese.</title>
        <authorList>
            <consortium name="US DOE Joint Genome Institute (JGI-PGF)"/>
            <person name="Walter F."/>
            <person name="Albersmeier A."/>
            <person name="Kalinowski J."/>
            <person name="Ruckert C."/>
        </authorList>
    </citation>
    <scope>NUCLEOTIDE SEQUENCE</scope>
    <source>
        <strain evidence="3">KCTC 32513</strain>
    </source>
</reference>
<organism evidence="3 4">
    <name type="scientific">Algimonas arctica</name>
    <dbReference type="NCBI Taxonomy" id="1479486"/>
    <lineage>
        <taxon>Bacteria</taxon>
        <taxon>Pseudomonadati</taxon>
        <taxon>Pseudomonadota</taxon>
        <taxon>Alphaproteobacteria</taxon>
        <taxon>Maricaulales</taxon>
        <taxon>Robiginitomaculaceae</taxon>
        <taxon>Algimonas</taxon>
    </lineage>
</organism>
<name>A0A8J3CRV9_9PROT</name>
<dbReference type="Proteomes" id="UP000634004">
    <property type="component" value="Unassembled WGS sequence"/>
</dbReference>
<accession>A0A8J3CRV9</accession>
<reference evidence="3" key="2">
    <citation type="submission" date="2020-09" db="EMBL/GenBank/DDBJ databases">
        <authorList>
            <person name="Sun Q."/>
            <person name="Kim S."/>
        </authorList>
    </citation>
    <scope>NUCLEOTIDE SEQUENCE</scope>
    <source>
        <strain evidence="3">KCTC 32513</strain>
    </source>
</reference>
<sequence>MRLDADRASHYGDLMKHRLKLALLLAFVAPLSACGISGGLKTAPPLWGEAMAEKVADDAAVVDAAVVDAAAQTASSDNPLDADDDDDVGYGIDVADLP</sequence>
<evidence type="ECO:0000256" key="2">
    <source>
        <dbReference type="SAM" id="Phobius"/>
    </source>
</evidence>
<evidence type="ECO:0008006" key="5">
    <source>
        <dbReference type="Google" id="ProtNLM"/>
    </source>
</evidence>
<dbReference type="EMBL" id="BMZH01000003">
    <property type="protein sequence ID" value="GHA90028.1"/>
    <property type="molecule type" value="Genomic_DNA"/>
</dbReference>
<keyword evidence="2" id="KW-1133">Transmembrane helix</keyword>
<feature type="transmembrane region" description="Helical" evidence="2">
    <location>
        <begin position="21"/>
        <end position="40"/>
    </location>
</feature>
<evidence type="ECO:0000313" key="3">
    <source>
        <dbReference type="EMBL" id="GHA90028.1"/>
    </source>
</evidence>
<feature type="compositionally biased region" description="Low complexity" evidence="1">
    <location>
        <begin position="89"/>
        <end position="98"/>
    </location>
</feature>
<keyword evidence="2" id="KW-0472">Membrane</keyword>
<dbReference type="AlphaFoldDB" id="A0A8J3CRV9"/>
<proteinExistence type="predicted"/>
<protein>
    <recommendedName>
        <fullName evidence="5">Lipoprotein</fullName>
    </recommendedName>
</protein>
<evidence type="ECO:0000256" key="1">
    <source>
        <dbReference type="SAM" id="MobiDB-lite"/>
    </source>
</evidence>
<evidence type="ECO:0000313" key="4">
    <source>
        <dbReference type="Proteomes" id="UP000634004"/>
    </source>
</evidence>
<feature type="region of interest" description="Disordered" evidence="1">
    <location>
        <begin position="72"/>
        <end position="98"/>
    </location>
</feature>
<keyword evidence="2" id="KW-0812">Transmembrane</keyword>
<gene>
    <name evidence="3" type="ORF">GCM10009069_11490</name>
</gene>